<accession>A0ABR2UWC2</accession>
<proteinExistence type="predicted"/>
<comment type="caution">
    <text evidence="3">The sequence shown here is derived from an EMBL/GenBank/DDBJ whole genome shotgun (WGS) entry which is preliminary data.</text>
</comment>
<feature type="compositionally biased region" description="Low complexity" evidence="1">
    <location>
        <begin position="410"/>
        <end position="421"/>
    </location>
</feature>
<feature type="compositionally biased region" description="Acidic residues" evidence="1">
    <location>
        <begin position="360"/>
        <end position="376"/>
    </location>
</feature>
<protein>
    <recommendedName>
        <fullName evidence="2">WKF domain-containing protein</fullName>
    </recommendedName>
</protein>
<dbReference type="InterPro" id="IPR019327">
    <property type="entry name" value="WKF"/>
</dbReference>
<evidence type="ECO:0000313" key="4">
    <source>
        <dbReference type="Proteomes" id="UP001408356"/>
    </source>
</evidence>
<gene>
    <name evidence="3" type="ORF">SUNI508_07906</name>
</gene>
<evidence type="ECO:0000256" key="1">
    <source>
        <dbReference type="SAM" id="MobiDB-lite"/>
    </source>
</evidence>
<feature type="compositionally biased region" description="Low complexity" evidence="1">
    <location>
        <begin position="306"/>
        <end position="315"/>
    </location>
</feature>
<feature type="region of interest" description="Disordered" evidence="1">
    <location>
        <begin position="1"/>
        <end position="150"/>
    </location>
</feature>
<feature type="compositionally biased region" description="Acidic residues" evidence="1">
    <location>
        <begin position="296"/>
        <end position="305"/>
    </location>
</feature>
<feature type="domain" description="WKF" evidence="2">
    <location>
        <begin position="158"/>
        <end position="220"/>
    </location>
</feature>
<feature type="compositionally biased region" description="Basic and acidic residues" evidence="1">
    <location>
        <begin position="76"/>
        <end position="88"/>
    </location>
</feature>
<dbReference type="EMBL" id="JARVKF010000363">
    <property type="protein sequence ID" value="KAK9418649.1"/>
    <property type="molecule type" value="Genomic_DNA"/>
</dbReference>
<organism evidence="3 4">
    <name type="scientific">Seiridium unicorne</name>
    <dbReference type="NCBI Taxonomy" id="138068"/>
    <lineage>
        <taxon>Eukaryota</taxon>
        <taxon>Fungi</taxon>
        <taxon>Dikarya</taxon>
        <taxon>Ascomycota</taxon>
        <taxon>Pezizomycotina</taxon>
        <taxon>Sordariomycetes</taxon>
        <taxon>Xylariomycetidae</taxon>
        <taxon>Amphisphaeriales</taxon>
        <taxon>Sporocadaceae</taxon>
        <taxon>Seiridium</taxon>
    </lineage>
</organism>
<feature type="region of interest" description="Disordered" evidence="1">
    <location>
        <begin position="220"/>
        <end position="244"/>
    </location>
</feature>
<evidence type="ECO:0000313" key="3">
    <source>
        <dbReference type="EMBL" id="KAK9418649.1"/>
    </source>
</evidence>
<dbReference type="PANTHER" id="PTHR22306:SF2">
    <property type="entry name" value="CHROMOSOME 7 OPEN READING FRAME 50"/>
    <property type="match status" value="1"/>
</dbReference>
<dbReference type="Pfam" id="PF10180">
    <property type="entry name" value="WKF"/>
    <property type="match status" value="1"/>
</dbReference>
<evidence type="ECO:0000259" key="2">
    <source>
        <dbReference type="Pfam" id="PF10180"/>
    </source>
</evidence>
<feature type="compositionally biased region" description="Acidic residues" evidence="1">
    <location>
        <begin position="388"/>
        <end position="398"/>
    </location>
</feature>
<dbReference type="Proteomes" id="UP001408356">
    <property type="component" value="Unassembled WGS sequence"/>
</dbReference>
<reference evidence="3 4" key="1">
    <citation type="journal article" date="2024" name="J. Plant Pathol.">
        <title>Sequence and assembly of the genome of Seiridium unicorne, isolate CBS 538.82, causal agent of cypress canker disease.</title>
        <authorList>
            <person name="Scali E."/>
            <person name="Rocca G.D."/>
            <person name="Danti R."/>
            <person name="Garbelotto M."/>
            <person name="Barberini S."/>
            <person name="Baroncelli R."/>
            <person name="Emiliani G."/>
        </authorList>
    </citation>
    <scope>NUCLEOTIDE SEQUENCE [LARGE SCALE GENOMIC DNA]</scope>
    <source>
        <strain evidence="3 4">BM-138-508</strain>
    </source>
</reference>
<keyword evidence="4" id="KW-1185">Reference proteome</keyword>
<feature type="region of interest" description="Disordered" evidence="1">
    <location>
        <begin position="296"/>
        <end position="433"/>
    </location>
</feature>
<dbReference type="PANTHER" id="PTHR22306">
    <property type="entry name" value="CHROMOSOME 7 OPEN READING FRAME 50"/>
    <property type="match status" value="1"/>
</dbReference>
<feature type="compositionally biased region" description="Polar residues" evidence="1">
    <location>
        <begin position="1"/>
        <end position="10"/>
    </location>
</feature>
<feature type="compositionally biased region" description="Low complexity" evidence="1">
    <location>
        <begin position="29"/>
        <end position="44"/>
    </location>
</feature>
<feature type="compositionally biased region" description="Polar residues" evidence="1">
    <location>
        <begin position="53"/>
        <end position="62"/>
    </location>
</feature>
<name>A0ABR2UWC2_9PEZI</name>
<feature type="compositionally biased region" description="Acidic residues" evidence="1">
    <location>
        <begin position="422"/>
        <end position="433"/>
    </location>
</feature>
<sequence length="433" mass="47239">MSSSTVSTPSGRIPAWKRLGLKLKAGPDSQTESAASQTTAPSSTVPNGVAASAPSSKDNFSAATKRKPSGAPALDHSAKKPRREEPKPKKPKSVSFASEPEELSIPATATNGHKVPKKPKQKQDKPQSQTPKGTQPNGAAKPLAKKQNAGANLQSAVEYLRQWHSSRDSWKFNKNHQTRLLEYVFSDETTIPAVDINVFYEYIKPLKGFVRKRLRETAEETKNKDMEQGAEGFSSSNKKVVERQQKEYEDTIAGFLKEARTPEKRRFEEVEYVLRTADMEMQRRVVKRMRAEMVLDELSDSEESETSTSSATMTEAEPDSTNGEGSKESGPAATDGDKRVKLNDGTQRRIRRNKVRTAEVEDDTSSSSENDSDSDSDTSSSGSGSGDSSDDSDSENAMEVDQARNEEETSSSSSSSSSEAGSDSEDDSSEDEA</sequence>